<dbReference type="GO" id="GO:0005886">
    <property type="term" value="C:plasma membrane"/>
    <property type="evidence" value="ECO:0007669"/>
    <property type="project" value="TreeGrafter"/>
</dbReference>
<evidence type="ECO:0000256" key="2">
    <source>
        <dbReference type="SAM" id="Phobius"/>
    </source>
</evidence>
<keyword evidence="2" id="KW-0472">Membrane</keyword>
<feature type="transmembrane region" description="Helical" evidence="2">
    <location>
        <begin position="147"/>
        <end position="166"/>
    </location>
</feature>
<sequence length="245" mass="28591">MRIYKRNLNIYIRNLQIEICLSAKGFIERRKLLLSSVYEVFTAILLCLKGYVFSLEAFAKCNVMRHSRRVVLTYDVIRPFYCTFASDIVNQNDVVTGSKYSLRRIFFLVAGCLALLLGILGAFLPVLPTTPFMLLAAYCFARSSRTAYRWLLSHPLFGFKIYSYWVSHAIPKGIKWKIFLFLWVSLFISSLFIASWWVRMLLFAIGSGVTIHIACLRSIQREELEGYKEQYDAYKKRLKQSEEHK</sequence>
<dbReference type="PANTHER" id="PTHR35813">
    <property type="entry name" value="INNER MEMBRANE PROTEIN YBAN"/>
    <property type="match status" value="1"/>
</dbReference>
<evidence type="ECO:0000313" key="3">
    <source>
        <dbReference type="EMBL" id="SJZ71601.1"/>
    </source>
</evidence>
<gene>
    <name evidence="3" type="ORF">SAMN02745171_00931</name>
</gene>
<protein>
    <submittedName>
        <fullName evidence="3">Uncharacterized membrane protein YbaN, DUF454 family</fullName>
    </submittedName>
</protein>
<dbReference type="PANTHER" id="PTHR35813:SF1">
    <property type="entry name" value="INNER MEMBRANE PROTEIN YBAN"/>
    <property type="match status" value="1"/>
</dbReference>
<organism evidence="3 4">
    <name type="scientific">Porphyromonas circumdentaria</name>
    <dbReference type="NCBI Taxonomy" id="29524"/>
    <lineage>
        <taxon>Bacteria</taxon>
        <taxon>Pseudomonadati</taxon>
        <taxon>Bacteroidota</taxon>
        <taxon>Bacteroidia</taxon>
        <taxon>Bacteroidales</taxon>
        <taxon>Porphyromonadaceae</taxon>
        <taxon>Porphyromonas</taxon>
    </lineage>
</organism>
<accession>A0A1T4MXF2</accession>
<name>A0A1T4MXF2_9PORP</name>
<proteinExistence type="predicted"/>
<reference evidence="4" key="1">
    <citation type="submission" date="2017-02" db="EMBL/GenBank/DDBJ databases">
        <authorList>
            <person name="Varghese N."/>
            <person name="Submissions S."/>
        </authorList>
    </citation>
    <scope>NUCLEOTIDE SEQUENCE [LARGE SCALE GENOMIC DNA]</scope>
    <source>
        <strain evidence="4">ATCC 51356</strain>
    </source>
</reference>
<keyword evidence="2" id="KW-0812">Transmembrane</keyword>
<keyword evidence="1" id="KW-0175">Coiled coil</keyword>
<feature type="coiled-coil region" evidence="1">
    <location>
        <begin position="217"/>
        <end position="244"/>
    </location>
</feature>
<dbReference type="EMBL" id="FUXE01000008">
    <property type="protein sequence ID" value="SJZ71601.1"/>
    <property type="molecule type" value="Genomic_DNA"/>
</dbReference>
<dbReference type="AlphaFoldDB" id="A0A1T4MXF2"/>
<keyword evidence="4" id="KW-1185">Reference proteome</keyword>
<evidence type="ECO:0000313" key="4">
    <source>
        <dbReference type="Proteomes" id="UP000190121"/>
    </source>
</evidence>
<keyword evidence="2" id="KW-1133">Transmembrane helix</keyword>
<dbReference type="InterPro" id="IPR007401">
    <property type="entry name" value="DUF454"/>
</dbReference>
<feature type="transmembrane region" description="Helical" evidence="2">
    <location>
        <begin position="105"/>
        <end position="127"/>
    </location>
</feature>
<dbReference type="Proteomes" id="UP000190121">
    <property type="component" value="Unassembled WGS sequence"/>
</dbReference>
<dbReference type="Pfam" id="PF04304">
    <property type="entry name" value="DUF454"/>
    <property type="match status" value="1"/>
</dbReference>
<feature type="transmembrane region" description="Helical" evidence="2">
    <location>
        <begin position="178"/>
        <end position="194"/>
    </location>
</feature>
<evidence type="ECO:0000256" key="1">
    <source>
        <dbReference type="SAM" id="Coils"/>
    </source>
</evidence>